<dbReference type="EMBL" id="LSNE01000011">
    <property type="protein sequence ID" value="KXI27245.1"/>
    <property type="molecule type" value="Genomic_DNA"/>
</dbReference>
<feature type="transmembrane region" description="Helical" evidence="1">
    <location>
        <begin position="336"/>
        <end position="354"/>
    </location>
</feature>
<keyword evidence="1" id="KW-0812">Transmembrane</keyword>
<protein>
    <recommendedName>
        <fullName evidence="4">Divalent metal cation transporter</fullName>
    </recommendedName>
</protein>
<feature type="transmembrane region" description="Helical" evidence="1">
    <location>
        <begin position="401"/>
        <end position="423"/>
    </location>
</feature>
<dbReference type="AlphaFoldDB" id="A0A148KLX6"/>
<keyword evidence="3" id="KW-1185">Reference proteome</keyword>
<accession>A0A148KLX6</accession>
<feature type="transmembrane region" description="Helical" evidence="1">
    <location>
        <begin position="360"/>
        <end position="380"/>
    </location>
</feature>
<feature type="transmembrane region" description="Helical" evidence="1">
    <location>
        <begin position="293"/>
        <end position="315"/>
    </location>
</feature>
<keyword evidence="1" id="KW-1133">Transmembrane helix</keyword>
<gene>
    <name evidence="2" type="ORF">AX660_21165</name>
</gene>
<feature type="transmembrane region" description="Helical" evidence="1">
    <location>
        <begin position="159"/>
        <end position="177"/>
    </location>
</feature>
<evidence type="ECO:0000313" key="2">
    <source>
        <dbReference type="EMBL" id="KXI27245.1"/>
    </source>
</evidence>
<dbReference type="Proteomes" id="UP000070299">
    <property type="component" value="Unassembled WGS sequence"/>
</dbReference>
<feature type="transmembrane region" description="Helical" evidence="1">
    <location>
        <begin position="130"/>
        <end position="152"/>
    </location>
</feature>
<dbReference type="STRING" id="1799789.AX660_21165"/>
<feature type="transmembrane region" description="Helical" evidence="1">
    <location>
        <begin position="93"/>
        <end position="124"/>
    </location>
</feature>
<keyword evidence="1" id="KW-0472">Membrane</keyword>
<feature type="transmembrane region" description="Helical" evidence="1">
    <location>
        <begin position="241"/>
        <end position="261"/>
    </location>
</feature>
<evidence type="ECO:0008006" key="4">
    <source>
        <dbReference type="Google" id="ProtNLM"/>
    </source>
</evidence>
<comment type="caution">
    <text evidence="2">The sequence shown here is derived from an EMBL/GenBank/DDBJ whole genome shotgun (WGS) entry which is preliminary data.</text>
</comment>
<reference evidence="3" key="1">
    <citation type="submission" date="2016-02" db="EMBL/GenBank/DDBJ databases">
        <authorList>
            <person name="Schultz-Johansen M."/>
            <person name="Glaring M.A."/>
            <person name="Bech P.K."/>
            <person name="Stougaard P."/>
        </authorList>
    </citation>
    <scope>NUCLEOTIDE SEQUENCE [LARGE SCALE GENOMIC DNA]</scope>
    <source>
        <strain evidence="3">S66</strain>
    </source>
</reference>
<sequence>MEPTTNPVTTETSQSLRNIIRLLGPGILMATAAIGGSHLVASTQAGAKFGWQLAILILLVNVFKYPFFRAGVSYTISTKQTLQQGYYQMGKGYLLTSFGLNIIAAVVNSAALLLFSASLLGYFLPLSLPLTWLSAIVLIASLVILIAGHFAALNKVAKLIMFTLVIATLSAAAMAWYQGPVAPNDFISPSPWTLATIGFLVVTMGWMPAPIEISLITSLWLKQQCSDQQVTPRSALFDFNLGYIITLLLAIVFLALGALVLHGSEQEMATSGVGFSHQLVNLYASTIGEWSRYLIALIAFLCIFGSCITVYDGYSRALAEGFSILKGQDKADNRQFVRWLLFVAIASFSIVLFFNSALLAMLGFAMTLAFITTPMFAWLNHKLVYNTQMQEEVQGGVALKILSYMGLVYLFGFLILFIVWKWFL</sequence>
<evidence type="ECO:0000313" key="3">
    <source>
        <dbReference type="Proteomes" id="UP000070299"/>
    </source>
</evidence>
<dbReference type="OrthoDB" id="4858698at2"/>
<evidence type="ECO:0000256" key="1">
    <source>
        <dbReference type="SAM" id="Phobius"/>
    </source>
</evidence>
<organism evidence="2 3">
    <name type="scientific">Paraglaciecola hydrolytica</name>
    <dbReference type="NCBI Taxonomy" id="1799789"/>
    <lineage>
        <taxon>Bacteria</taxon>
        <taxon>Pseudomonadati</taxon>
        <taxon>Pseudomonadota</taxon>
        <taxon>Gammaproteobacteria</taxon>
        <taxon>Alteromonadales</taxon>
        <taxon>Alteromonadaceae</taxon>
        <taxon>Paraglaciecola</taxon>
    </lineage>
</organism>
<proteinExistence type="predicted"/>
<name>A0A148KLX6_9ALTE</name>
<feature type="transmembrane region" description="Helical" evidence="1">
    <location>
        <begin position="53"/>
        <end position="72"/>
    </location>
</feature>
<feature type="transmembrane region" description="Helical" evidence="1">
    <location>
        <begin position="22"/>
        <end position="41"/>
    </location>
</feature>
<feature type="transmembrane region" description="Helical" evidence="1">
    <location>
        <begin position="197"/>
        <end position="221"/>
    </location>
</feature>